<evidence type="ECO:0000313" key="5">
    <source>
        <dbReference type="Proteomes" id="UP000652995"/>
    </source>
</evidence>
<evidence type="ECO:0000259" key="1">
    <source>
        <dbReference type="Pfam" id="PF13349"/>
    </source>
</evidence>
<evidence type="ECO:0000313" key="2">
    <source>
        <dbReference type="EMBL" id="GGA87239.1"/>
    </source>
</evidence>
<proteinExistence type="predicted"/>
<protein>
    <submittedName>
        <fullName evidence="3">Exported protein</fullName>
    </submittedName>
</protein>
<keyword evidence="5" id="KW-1185">Reference proteome</keyword>
<reference evidence="2" key="4">
    <citation type="submission" date="2024-05" db="EMBL/GenBank/DDBJ databases">
        <authorList>
            <person name="Sun Q."/>
            <person name="Sedlacek I."/>
        </authorList>
    </citation>
    <scope>NUCLEOTIDE SEQUENCE</scope>
    <source>
        <strain evidence="2">CCM 4175</strain>
    </source>
</reference>
<name>A0A240C809_9STAP</name>
<reference evidence="3 4" key="2">
    <citation type="submission" date="2017-06" db="EMBL/GenBank/DDBJ databases">
        <authorList>
            <consortium name="Pathogen Informatics"/>
        </authorList>
    </citation>
    <scope>NUCLEOTIDE SEQUENCE [LARGE SCALE GENOMIC DNA]</scope>
    <source>
        <strain evidence="3 4">NCTC13833</strain>
    </source>
</reference>
<organism evidence="3 4">
    <name type="scientific">Staphylococcus muscae</name>
    <dbReference type="NCBI Taxonomy" id="1294"/>
    <lineage>
        <taxon>Bacteria</taxon>
        <taxon>Bacillati</taxon>
        <taxon>Bacillota</taxon>
        <taxon>Bacilli</taxon>
        <taxon>Bacillales</taxon>
        <taxon>Staphylococcaceae</taxon>
        <taxon>Staphylococcus</taxon>
    </lineage>
</organism>
<accession>A0A240C809</accession>
<dbReference type="RefSeq" id="WP_159031406.1">
    <property type="nucleotide sequence ID" value="NZ_BMCB01000004.1"/>
</dbReference>
<reference evidence="5" key="3">
    <citation type="journal article" date="2019" name="Int. J. Syst. Evol. Microbiol.">
        <title>The Global Catalogue of Microorganisms (GCM) 10K type strain sequencing project: providing services to taxonomists for standard genome sequencing and annotation.</title>
        <authorList>
            <consortium name="The Broad Institute Genomics Platform"/>
            <consortium name="The Broad Institute Genome Sequencing Center for Infectious Disease"/>
            <person name="Wu L."/>
            <person name="Ma J."/>
        </authorList>
    </citation>
    <scope>NUCLEOTIDE SEQUENCE [LARGE SCALE GENOMIC DNA]</scope>
    <source>
        <strain evidence="5">CCM 4175</strain>
    </source>
</reference>
<sequence>MKKFNLIVLILGLVFVLVGTIGAFYYSKVDNKYEEQEVNVSRTFDSKEIKNIDINLKKTHLSIVAGETLKLEGHGDGQQPNITTKGDTLKLELEGKENIQANVNVNPFHINKGANYTLTVPKSELSRLNITSEWGAVDVEKLNTKQMAVKMNKGAFDIEDSRIDKLEGQLTYGAFDLSGSQLEEVMMKVRKGSATLDDVPADIPMTLDNQLGEIDVTFAKALQNVSITTKNSDGNVDLEELTHYTSIMQQSEEQSNVIKIINNKGTVTLLD</sequence>
<gene>
    <name evidence="2" type="ORF">GCM10007183_09230</name>
    <name evidence="3" type="ORF">SAMEA4412661_01851</name>
</gene>
<dbReference type="EMBL" id="BMCB01000004">
    <property type="protein sequence ID" value="GGA87239.1"/>
    <property type="molecule type" value="Genomic_DNA"/>
</dbReference>
<dbReference type="Proteomes" id="UP000652995">
    <property type="component" value="Unassembled WGS sequence"/>
</dbReference>
<dbReference type="AlphaFoldDB" id="A0A240C809"/>
<feature type="domain" description="DUF4097" evidence="1">
    <location>
        <begin position="49"/>
        <end position="238"/>
    </location>
</feature>
<dbReference type="EMBL" id="LT906464">
    <property type="protein sequence ID" value="SNW04090.1"/>
    <property type="molecule type" value="Genomic_DNA"/>
</dbReference>
<evidence type="ECO:0000313" key="3">
    <source>
        <dbReference type="EMBL" id="SNW04090.1"/>
    </source>
</evidence>
<reference evidence="2" key="1">
    <citation type="journal article" date="2014" name="Int. J. Syst. Evol. Microbiol.">
        <title>Complete genome of a new Firmicutes species belonging to the dominant human colonic microbiota ('Ruminococcus bicirculans') reveals two chromosomes and a selective capacity to utilize plant glucans.</title>
        <authorList>
            <consortium name="NISC Comparative Sequencing Program"/>
            <person name="Wegmann U."/>
            <person name="Louis P."/>
            <person name="Goesmann A."/>
            <person name="Henrissat B."/>
            <person name="Duncan S.H."/>
            <person name="Flint H.J."/>
        </authorList>
    </citation>
    <scope>NUCLEOTIDE SEQUENCE</scope>
    <source>
        <strain evidence="2">CCM 4175</strain>
    </source>
</reference>
<dbReference type="InterPro" id="IPR025164">
    <property type="entry name" value="Toastrack_DUF4097"/>
</dbReference>
<evidence type="ECO:0000313" key="4">
    <source>
        <dbReference type="Proteomes" id="UP000243706"/>
    </source>
</evidence>
<dbReference type="Pfam" id="PF13349">
    <property type="entry name" value="DUF4097"/>
    <property type="match status" value="1"/>
</dbReference>
<dbReference type="Proteomes" id="UP000243706">
    <property type="component" value="Chromosome 1"/>
</dbReference>